<organism evidence="1">
    <name type="scientific">Rhizophagus irregularis (strain DAOM 181602 / DAOM 197198 / MUCL 43194)</name>
    <name type="common">Arbuscular mycorrhizal fungus</name>
    <name type="synonym">Glomus intraradices</name>
    <dbReference type="NCBI Taxonomy" id="747089"/>
    <lineage>
        <taxon>Eukaryota</taxon>
        <taxon>Fungi</taxon>
        <taxon>Fungi incertae sedis</taxon>
        <taxon>Mucoromycota</taxon>
        <taxon>Glomeromycotina</taxon>
        <taxon>Glomeromycetes</taxon>
        <taxon>Glomerales</taxon>
        <taxon>Glomeraceae</taxon>
        <taxon>Rhizophagus</taxon>
    </lineage>
</organism>
<dbReference type="AlphaFoldDB" id="U9SM89"/>
<reference evidence="1" key="1">
    <citation type="submission" date="2013-07" db="EMBL/GenBank/DDBJ databases">
        <title>The genome of an arbuscular mycorrhizal fungus provides insights into the evolution of the oldest plant symbiosis.</title>
        <authorList>
            <consortium name="DOE Joint Genome Institute"/>
            <person name="Tisserant E."/>
            <person name="Malbreil M."/>
            <person name="Kuo A."/>
            <person name="Kohler A."/>
            <person name="Symeonidi A."/>
            <person name="Balestrini R."/>
            <person name="Charron P."/>
            <person name="Duensing N."/>
            <person name="Frei-dit-Frey N."/>
            <person name="Gianinazzi-Pearson V."/>
            <person name="Gilbert B."/>
            <person name="Handa Y."/>
            <person name="Hijri M."/>
            <person name="Kaul R."/>
            <person name="Kawaguchi M."/>
            <person name="Krajinski F."/>
            <person name="Lammers P."/>
            <person name="Lapierre D."/>
            <person name="Masclaux F.G."/>
            <person name="Murat C."/>
            <person name="Morin E."/>
            <person name="Ndikumana S."/>
            <person name="Pagni M."/>
            <person name="Petitpierre D."/>
            <person name="Requena N."/>
            <person name="Rosikiewicz P."/>
            <person name="Riley R."/>
            <person name="Saito K."/>
            <person name="San Clemente H."/>
            <person name="Shapiro H."/>
            <person name="van Tuinen D."/>
            <person name="Becard G."/>
            <person name="Bonfante P."/>
            <person name="Paszkowski U."/>
            <person name="Shachar-Hill Y."/>
            <person name="Young J.P."/>
            <person name="Sanders I.R."/>
            <person name="Henrissat B."/>
            <person name="Rensing S.A."/>
            <person name="Grigoriev I.V."/>
            <person name="Corradi N."/>
            <person name="Roux C."/>
            <person name="Martin F."/>
        </authorList>
    </citation>
    <scope>NUCLEOTIDE SEQUENCE</scope>
    <source>
        <strain evidence="1">DAOM 197198</strain>
    </source>
</reference>
<protein>
    <submittedName>
        <fullName evidence="1">Uncharacterized protein</fullName>
    </submittedName>
</protein>
<sequence>CQPFLWAFRGRGVFFFFLWIWIGYDVSDSNAFAVYDQYGMHPQYSQFCPDYGAGYPGSLLSKDERVELSCEGAALDLGFGGTGSALVSSRPSSKHRSRSSTQKLKENVTLGTVDVKDTKKVVDTINKFRQNVLDESFPQFVSNPIKEYAFPEQVVEIVKNFRDG</sequence>
<accession>U9SM89</accession>
<evidence type="ECO:0000313" key="1">
    <source>
        <dbReference type="EMBL" id="ERZ96211.1"/>
    </source>
</evidence>
<name>U9SM89_RHIID</name>
<dbReference type="HOGENOM" id="CLU_1622985_0_0_1"/>
<proteinExistence type="predicted"/>
<gene>
    <name evidence="1" type="ORF">GLOINDRAFT_89625</name>
</gene>
<feature type="non-terminal residue" evidence="1">
    <location>
        <position position="1"/>
    </location>
</feature>
<dbReference type="EMBL" id="KI300635">
    <property type="protein sequence ID" value="ERZ96211.1"/>
    <property type="molecule type" value="Genomic_DNA"/>
</dbReference>